<organism evidence="11">
    <name type="scientific">Melanaphis sacchari</name>
    <dbReference type="NCBI Taxonomy" id="742174"/>
    <lineage>
        <taxon>Eukaryota</taxon>
        <taxon>Metazoa</taxon>
        <taxon>Ecdysozoa</taxon>
        <taxon>Arthropoda</taxon>
        <taxon>Hexapoda</taxon>
        <taxon>Insecta</taxon>
        <taxon>Pterygota</taxon>
        <taxon>Neoptera</taxon>
        <taxon>Paraneoptera</taxon>
        <taxon>Hemiptera</taxon>
        <taxon>Sternorrhyncha</taxon>
        <taxon>Aphidomorpha</taxon>
        <taxon>Aphidoidea</taxon>
        <taxon>Aphididae</taxon>
        <taxon>Aphidini</taxon>
        <taxon>Melanaphis</taxon>
    </lineage>
</organism>
<feature type="domain" description="Sof1-like protein" evidence="10">
    <location>
        <begin position="350"/>
        <end position="435"/>
    </location>
</feature>
<dbReference type="AlphaFoldDB" id="A0A2H8TX76"/>
<dbReference type="CDD" id="cd00200">
    <property type="entry name" value="WD40"/>
    <property type="match status" value="1"/>
</dbReference>
<gene>
    <name evidence="11" type="primary">DCAF13_5</name>
</gene>
<evidence type="ECO:0000259" key="10">
    <source>
        <dbReference type="Pfam" id="PF04158"/>
    </source>
</evidence>
<comment type="similarity">
    <text evidence="2">Belongs to the WD repeat DCAF13/WDSOF1 family.</text>
</comment>
<dbReference type="PANTHER" id="PTHR22851">
    <property type="entry name" value="U3 SMALL NUCLEOLAR RNA U3 SNORNA ASSOCIATED PROTEIN"/>
    <property type="match status" value="1"/>
</dbReference>
<dbReference type="PROSITE" id="PS50294">
    <property type="entry name" value="WD_REPEATS_REGION"/>
    <property type="match status" value="3"/>
</dbReference>
<evidence type="ECO:0000256" key="4">
    <source>
        <dbReference type="ARBA" id="ARBA00022574"/>
    </source>
</evidence>
<dbReference type="FunFam" id="2.130.10.10:FF:001900">
    <property type="entry name" value="DDB1- and CUL4-associated factor 13"/>
    <property type="match status" value="1"/>
</dbReference>
<dbReference type="InterPro" id="IPR019775">
    <property type="entry name" value="WD40_repeat_CS"/>
</dbReference>
<evidence type="ECO:0000256" key="9">
    <source>
        <dbReference type="PROSITE-ProRule" id="PRU00221"/>
    </source>
</evidence>
<feature type="repeat" description="WD" evidence="9">
    <location>
        <begin position="317"/>
        <end position="358"/>
    </location>
</feature>
<keyword evidence="5" id="KW-0677">Repeat</keyword>
<evidence type="ECO:0000256" key="8">
    <source>
        <dbReference type="ARBA" id="ARBA00032239"/>
    </source>
</evidence>
<dbReference type="GO" id="GO:0000462">
    <property type="term" value="P:maturation of SSU-rRNA from tricistronic rRNA transcript (SSU-rRNA, 5.8S rRNA, LSU-rRNA)"/>
    <property type="evidence" value="ECO:0007669"/>
    <property type="project" value="TreeGrafter"/>
</dbReference>
<dbReference type="FunFam" id="2.130.10.10:FF:000132">
    <property type="entry name" value="DDB1- and CUL4-associated factor 13"/>
    <property type="match status" value="1"/>
</dbReference>
<evidence type="ECO:0000256" key="6">
    <source>
        <dbReference type="ARBA" id="ARBA00023242"/>
    </source>
</evidence>
<dbReference type="UniPathway" id="UPA00143"/>
<dbReference type="Pfam" id="PF00400">
    <property type="entry name" value="WD40"/>
    <property type="match status" value="4"/>
</dbReference>
<dbReference type="GO" id="GO:0032040">
    <property type="term" value="C:small-subunit processome"/>
    <property type="evidence" value="ECO:0007669"/>
    <property type="project" value="TreeGrafter"/>
</dbReference>
<dbReference type="SMART" id="SM00320">
    <property type="entry name" value="WD40"/>
    <property type="match status" value="6"/>
</dbReference>
<keyword evidence="7" id="KW-0687">Ribonucleoprotein</keyword>
<keyword evidence="4 9" id="KW-0853">WD repeat</keyword>
<comment type="subcellular location">
    <subcellularLocation>
        <location evidence="1">Nucleus</location>
        <location evidence="1">Nucleolus</location>
    </subcellularLocation>
</comment>
<dbReference type="InterPro" id="IPR007287">
    <property type="entry name" value="Sof1"/>
</dbReference>
<evidence type="ECO:0000256" key="7">
    <source>
        <dbReference type="ARBA" id="ARBA00023274"/>
    </source>
</evidence>
<dbReference type="OrthoDB" id="10249065at2759"/>
<dbReference type="GO" id="GO:0016567">
    <property type="term" value="P:protein ubiquitination"/>
    <property type="evidence" value="ECO:0007669"/>
    <property type="project" value="UniProtKB-UniPathway"/>
</dbReference>
<dbReference type="InterPro" id="IPR020472">
    <property type="entry name" value="WD40_PAC1"/>
</dbReference>
<reference evidence="11" key="1">
    <citation type="submission" date="2017-10" db="EMBL/GenBank/DDBJ databases">
        <title>Transcriptome Assembly of Sugarcane Aphid Adults.</title>
        <authorList>
            <person name="Scully E.D."/>
            <person name="Palmer N.A."/>
            <person name="Geib S.M."/>
            <person name="Sarath G."/>
            <person name="Sattler S.E."/>
        </authorList>
    </citation>
    <scope>NUCLEOTIDE SEQUENCE</scope>
    <source>
        <tissue evidence="11">Whole body</tissue>
    </source>
</reference>
<dbReference type="Pfam" id="PF04158">
    <property type="entry name" value="Sof1"/>
    <property type="match status" value="1"/>
</dbReference>
<feature type="repeat" description="WD" evidence="9">
    <location>
        <begin position="274"/>
        <end position="306"/>
    </location>
</feature>
<dbReference type="PRINTS" id="PR00320">
    <property type="entry name" value="GPROTEINBRPT"/>
</dbReference>
<protein>
    <recommendedName>
        <fullName evidence="3">DDB1- and CUL4-associated factor 13</fullName>
    </recommendedName>
    <alternativeName>
        <fullName evidence="8">WD repeat and SOF domain-containing protein 1</fullName>
    </alternativeName>
</protein>
<evidence type="ECO:0000256" key="5">
    <source>
        <dbReference type="ARBA" id="ARBA00022737"/>
    </source>
</evidence>
<sequence>MKVKVLSRNPDNYLRETKRDIQKVPRNYDPNLHPFQSSREYVRALNAVKLERVFAKPFIGNLDGHRDGIFCMAKHPKSLSTLASGSYDGEVRLWNLTKKKCINSINGHDRFVRGLCFNPDGSRLFSVGDDSTIKVWNTEEFDTPSHTFISQSVLYGISCQWLNNKVFATCGDVVQLWDITRSQPTSILKWGVDSLHHLAFNQIDTHVLASCASDRSIILYDTREVKPMRKVIMKLKTNQLAWNPMEAYVFTAANEDYNCYSYDTRKLESPINVHKDHVAAVTCIDYAPTGLEFVTGSYDKTIRIFESHHGHSREIYHTKRMQHLTSVIWSLDNKFVLSASDEMNIRIWKANASEKLGTLRPRERTALEYNATLKEKFAAHPQVKRIARHRQVPKHIYHERNQQLESNKKLKRKEENIRKHSKKNSIPYVSEKKEKCYLRSCLNLLFLFILRFYQM</sequence>
<dbReference type="EMBL" id="GFXV01006724">
    <property type="protein sequence ID" value="MBW18529.1"/>
    <property type="molecule type" value="Transcribed_RNA"/>
</dbReference>
<proteinExistence type="inferred from homology"/>
<dbReference type="InterPro" id="IPR036322">
    <property type="entry name" value="WD40_repeat_dom_sf"/>
</dbReference>
<evidence type="ECO:0000256" key="3">
    <source>
        <dbReference type="ARBA" id="ARBA00021762"/>
    </source>
</evidence>
<accession>A0A2H8TX76</accession>
<feature type="repeat" description="WD" evidence="9">
    <location>
        <begin position="62"/>
        <end position="104"/>
    </location>
</feature>
<keyword evidence="6" id="KW-0539">Nucleus</keyword>
<name>A0A2H8TX76_9HEMI</name>
<dbReference type="PROSITE" id="PS50082">
    <property type="entry name" value="WD_REPEATS_2"/>
    <property type="match status" value="4"/>
</dbReference>
<feature type="repeat" description="WD" evidence="9">
    <location>
        <begin position="105"/>
        <end position="139"/>
    </location>
</feature>
<dbReference type="PROSITE" id="PS00678">
    <property type="entry name" value="WD_REPEATS_1"/>
    <property type="match status" value="2"/>
</dbReference>
<evidence type="ECO:0000256" key="2">
    <source>
        <dbReference type="ARBA" id="ARBA00005649"/>
    </source>
</evidence>
<evidence type="ECO:0000256" key="1">
    <source>
        <dbReference type="ARBA" id="ARBA00004604"/>
    </source>
</evidence>
<dbReference type="PANTHER" id="PTHR22851:SF0">
    <property type="entry name" value="DDB1- AND CUL4-ASSOCIATED FACTOR 13"/>
    <property type="match status" value="1"/>
</dbReference>
<dbReference type="SUPFAM" id="SSF50978">
    <property type="entry name" value="WD40 repeat-like"/>
    <property type="match status" value="1"/>
</dbReference>
<evidence type="ECO:0000313" key="11">
    <source>
        <dbReference type="EMBL" id="MBW18529.1"/>
    </source>
</evidence>
<dbReference type="Gene3D" id="2.130.10.10">
    <property type="entry name" value="YVTN repeat-like/Quinoprotein amine dehydrogenase"/>
    <property type="match status" value="2"/>
</dbReference>
<dbReference type="InterPro" id="IPR001680">
    <property type="entry name" value="WD40_rpt"/>
</dbReference>
<dbReference type="InterPro" id="IPR015943">
    <property type="entry name" value="WD40/YVTN_repeat-like_dom_sf"/>
</dbReference>
<dbReference type="InterPro" id="IPR051733">
    <property type="entry name" value="WD_repeat_DCAF13/WDSOF1"/>
</dbReference>